<keyword evidence="2" id="KW-1003">Cell membrane</keyword>
<evidence type="ECO:0000256" key="3">
    <source>
        <dbReference type="ARBA" id="ARBA00022692"/>
    </source>
</evidence>
<organism evidence="8 9">
    <name type="scientific">Pandoraea terrae</name>
    <dbReference type="NCBI Taxonomy" id="1537710"/>
    <lineage>
        <taxon>Bacteria</taxon>
        <taxon>Pseudomonadati</taxon>
        <taxon>Pseudomonadota</taxon>
        <taxon>Betaproteobacteria</taxon>
        <taxon>Burkholderiales</taxon>
        <taxon>Burkholderiaceae</taxon>
        <taxon>Pandoraea</taxon>
    </lineage>
</organism>
<accession>A0A5E4WMU1</accession>
<evidence type="ECO:0000259" key="7">
    <source>
        <dbReference type="Pfam" id="PF06271"/>
    </source>
</evidence>
<dbReference type="GO" id="GO:0005886">
    <property type="term" value="C:plasma membrane"/>
    <property type="evidence" value="ECO:0007669"/>
    <property type="project" value="UniProtKB-SubCell"/>
</dbReference>
<evidence type="ECO:0000256" key="1">
    <source>
        <dbReference type="ARBA" id="ARBA00004651"/>
    </source>
</evidence>
<reference evidence="8 9" key="1">
    <citation type="submission" date="2019-08" db="EMBL/GenBank/DDBJ databases">
        <authorList>
            <person name="Peeters C."/>
        </authorList>
    </citation>
    <scope>NUCLEOTIDE SEQUENCE [LARGE SCALE GENOMIC DNA]</scope>
    <source>
        <strain evidence="8 9">LMG 30175</strain>
    </source>
</reference>
<dbReference type="AlphaFoldDB" id="A0A5E4WMU1"/>
<proteinExistence type="predicted"/>
<dbReference type="Proteomes" id="UP000414233">
    <property type="component" value="Unassembled WGS sequence"/>
</dbReference>
<evidence type="ECO:0000313" key="9">
    <source>
        <dbReference type="Proteomes" id="UP000414233"/>
    </source>
</evidence>
<dbReference type="PANTHER" id="PTHR36115">
    <property type="entry name" value="PROLINE-RICH ANTIGEN HOMOLOG-RELATED"/>
    <property type="match status" value="1"/>
</dbReference>
<keyword evidence="3 6" id="KW-0812">Transmembrane</keyword>
<keyword evidence="5 6" id="KW-0472">Membrane</keyword>
<name>A0A5E4WMU1_9BURK</name>
<feature type="transmembrane region" description="Helical" evidence="6">
    <location>
        <begin position="103"/>
        <end position="121"/>
    </location>
</feature>
<keyword evidence="9" id="KW-1185">Reference proteome</keyword>
<comment type="subcellular location">
    <subcellularLocation>
        <location evidence="1">Cell membrane</location>
        <topology evidence="1">Multi-pass membrane protein</topology>
    </subcellularLocation>
</comment>
<evidence type="ECO:0000256" key="5">
    <source>
        <dbReference type="ARBA" id="ARBA00023136"/>
    </source>
</evidence>
<dbReference type="InterPro" id="IPR051791">
    <property type="entry name" value="Pra-immunoreactive"/>
</dbReference>
<feature type="transmembrane region" description="Helical" evidence="6">
    <location>
        <begin position="80"/>
        <end position="97"/>
    </location>
</feature>
<dbReference type="InterPro" id="IPR010432">
    <property type="entry name" value="RDD"/>
</dbReference>
<feature type="transmembrane region" description="Helical" evidence="6">
    <location>
        <begin position="37"/>
        <end position="59"/>
    </location>
</feature>
<dbReference type="PANTHER" id="PTHR36115:SF10">
    <property type="entry name" value="RDD DOMAIN-CONTAINING PROTEIN"/>
    <property type="match status" value="1"/>
</dbReference>
<evidence type="ECO:0000313" key="8">
    <source>
        <dbReference type="EMBL" id="VVE25149.1"/>
    </source>
</evidence>
<feature type="domain" description="RDD" evidence="7">
    <location>
        <begin position="2"/>
        <end position="138"/>
    </location>
</feature>
<evidence type="ECO:0000256" key="2">
    <source>
        <dbReference type="ARBA" id="ARBA00022475"/>
    </source>
</evidence>
<keyword evidence="4 6" id="KW-1133">Transmembrane helix</keyword>
<gene>
    <name evidence="8" type="ORF">PTE30175_03264</name>
</gene>
<protein>
    <submittedName>
        <fullName evidence="8">Membrane protein</fullName>
    </submittedName>
</protein>
<evidence type="ECO:0000256" key="4">
    <source>
        <dbReference type="ARBA" id="ARBA00022989"/>
    </source>
</evidence>
<dbReference type="EMBL" id="CABPRZ010000013">
    <property type="protein sequence ID" value="VVE25149.1"/>
    <property type="molecule type" value="Genomic_DNA"/>
</dbReference>
<evidence type="ECO:0000256" key="6">
    <source>
        <dbReference type="SAM" id="Phobius"/>
    </source>
</evidence>
<sequence length="147" mass="16728">MIYESLLLFGVLFLAGYLFSALTQQRNALMYRHAMQAWLFLVLGAYFVWFWCHGGQTLAMKTWKIRLVDTHGRAPSAGRAIGRYLLAWLWVLPAAALDWALGLTGWASVAVLVGWLTLWASTMRFDRDHQFLHDRLAGTRLVSVLGK</sequence>
<dbReference type="Pfam" id="PF06271">
    <property type="entry name" value="RDD"/>
    <property type="match status" value="1"/>
</dbReference>